<dbReference type="OrthoDB" id="6236051at2759"/>
<reference evidence="2 3" key="1">
    <citation type="submission" date="2018-11" db="EMBL/GenBank/DDBJ databases">
        <authorList>
            <consortium name="Pathogen Informatics"/>
        </authorList>
    </citation>
    <scope>NUCLEOTIDE SEQUENCE [LARGE SCALE GENOMIC DNA]</scope>
</reference>
<feature type="region of interest" description="Disordered" evidence="1">
    <location>
        <begin position="464"/>
        <end position="483"/>
    </location>
</feature>
<sequence length="608" mass="68231">MFRHSTILYLRPLALAAYMRRKAIVQILLESGLVDSGEISYAADVCAFSEANTSKDLLELTPAVVAVRRNFFNALPLLYGRHTQSRRQCFDPIDLHYVNKKREKVVHYEDILEYGLEMAKGNRWINLSRLFDTLVLQCSDFFAAHTGHLFCPKHSGQKCSLFLRIVKSLVLKDPLSRLSFQLMQSLERMVRLKLFYKPEYPIIQPKTAENSKNLPLDIRLKVMQVYWPSFSFYLKDCLLSLALLFKLYEILLNKHNNRLLVPLCELIYQSSNILDCWSIIKANCPGELQSILKFLLNAEVYHQTPADLDESSQVSLGIDEDAAIPRRSKSAEGVSALEPPSVDILQRILGTLIIFDEAGRASLSGKLYYPGCAFEKEATVSYAKPLSTRLDSICILCKREGVETKSPICASTGRLASPKGKRFIVVDVSKSPEPAETTFAKGLRGEMAKNRCLTQLVPELFKGESEEGREAATDGHCDGDRRPVEILPTSRMLVSDEASEMVTSARGSSKASYLLYKPLLEEPEKSVLEHATLREMDRVIEKIAENVTSMGMGELSPPGLDALMMEDMLEEYLNKNTAGLEVTAAMHFGDLNENADNFLFDGKLSSLV</sequence>
<keyword evidence="3" id="KW-1185">Reference proteome</keyword>
<dbReference type="Proteomes" id="UP000281553">
    <property type="component" value="Unassembled WGS sequence"/>
</dbReference>
<evidence type="ECO:0000313" key="2">
    <source>
        <dbReference type="EMBL" id="VDN31828.1"/>
    </source>
</evidence>
<proteinExistence type="predicted"/>
<protein>
    <submittedName>
        <fullName evidence="2">Uncharacterized protein</fullName>
    </submittedName>
</protein>
<evidence type="ECO:0000313" key="3">
    <source>
        <dbReference type="Proteomes" id="UP000281553"/>
    </source>
</evidence>
<gene>
    <name evidence="2" type="ORF">DILT_LOCUS15841</name>
</gene>
<name>A0A3P7N8S1_DIBLA</name>
<dbReference type="AlphaFoldDB" id="A0A3P7N8S1"/>
<organism evidence="2 3">
    <name type="scientific">Dibothriocephalus latus</name>
    <name type="common">Fish tapeworm</name>
    <name type="synonym">Diphyllobothrium latum</name>
    <dbReference type="NCBI Taxonomy" id="60516"/>
    <lineage>
        <taxon>Eukaryota</taxon>
        <taxon>Metazoa</taxon>
        <taxon>Spiralia</taxon>
        <taxon>Lophotrochozoa</taxon>
        <taxon>Platyhelminthes</taxon>
        <taxon>Cestoda</taxon>
        <taxon>Eucestoda</taxon>
        <taxon>Diphyllobothriidea</taxon>
        <taxon>Diphyllobothriidae</taxon>
        <taxon>Dibothriocephalus</taxon>
    </lineage>
</organism>
<accession>A0A3P7N8S1</accession>
<evidence type="ECO:0000256" key="1">
    <source>
        <dbReference type="SAM" id="MobiDB-lite"/>
    </source>
</evidence>
<dbReference type="EMBL" id="UYRU01081374">
    <property type="protein sequence ID" value="VDN31828.1"/>
    <property type="molecule type" value="Genomic_DNA"/>
</dbReference>